<organism evidence="3 4">
    <name type="scientific">Ktedonobacter robiniae</name>
    <dbReference type="NCBI Taxonomy" id="2778365"/>
    <lineage>
        <taxon>Bacteria</taxon>
        <taxon>Bacillati</taxon>
        <taxon>Chloroflexota</taxon>
        <taxon>Ktedonobacteria</taxon>
        <taxon>Ktedonobacterales</taxon>
        <taxon>Ktedonobacteraceae</taxon>
        <taxon>Ktedonobacter</taxon>
    </lineage>
</organism>
<evidence type="ECO:0000259" key="2">
    <source>
        <dbReference type="Pfam" id="PF13401"/>
    </source>
</evidence>
<evidence type="ECO:0000313" key="3">
    <source>
        <dbReference type="EMBL" id="GHO56241.1"/>
    </source>
</evidence>
<evidence type="ECO:0000313" key="4">
    <source>
        <dbReference type="Proteomes" id="UP000654345"/>
    </source>
</evidence>
<keyword evidence="3" id="KW-0067">ATP-binding</keyword>
<gene>
    <name evidence="3" type="ORF">KSB_47160</name>
</gene>
<name>A0ABQ3UTW1_9CHLR</name>
<accession>A0ABQ3UTW1</accession>
<keyword evidence="4" id="KW-1185">Reference proteome</keyword>
<feature type="domain" description="ORC1/DEAH AAA+ ATPase" evidence="2">
    <location>
        <begin position="41"/>
        <end position="197"/>
    </location>
</feature>
<dbReference type="Gene3D" id="3.40.50.300">
    <property type="entry name" value="P-loop containing nucleotide triphosphate hydrolases"/>
    <property type="match status" value="1"/>
</dbReference>
<dbReference type="InterPro" id="IPR049945">
    <property type="entry name" value="AAA_22"/>
</dbReference>
<sequence length="474" mass="52615">MAKLSAEARAQLDTFKAVTVKHTHLQAVDDQLSLWVEEHTDATHVLLCGPGGVGKSKALKVVAERFTREEPDRFVVPILLLEPIPPDLGPYLRLDYYWQIIDALKEHLLVKELVGNVAHLMAAPKATRSKLGAIDWLKMRAVAEQALIRARVKAVFVDEGHRLMQGDGSHTVDEQLEWLKSLSNRTNVLHVLAGPYALFGFRNTSGQLARRGRDIHFQRYHVNSSEERKAFAGAVQYLLERVPLTCDIDAFLKRWRWFAEGSVGCVGILRDWLVDAVTATLAQGGTSLTEEVLIRTMPHPARRVSLEMEARTGEHKVALHDSEGAKQFQALLKKPGKATNAEVIPTQGSRPRPAEASVAEPASVTLPLPQVSPKPTQPRVGQRAPERDPVGRTSVPSARKTSGCSFIEAIPVTLVQIEEVGVSRFECPTCLAVRDIKPKGDRVKFPSHPRRMTNTPNQGSRWVKRGSVWNLFDS</sequence>
<protein>
    <submittedName>
        <fullName evidence="3">ATP-binding protein</fullName>
    </submittedName>
</protein>
<comment type="caution">
    <text evidence="3">The sequence shown here is derived from an EMBL/GenBank/DDBJ whole genome shotgun (WGS) entry which is preliminary data.</text>
</comment>
<evidence type="ECO:0000256" key="1">
    <source>
        <dbReference type="SAM" id="MobiDB-lite"/>
    </source>
</evidence>
<reference evidence="3 4" key="1">
    <citation type="journal article" date="2021" name="Int. J. Syst. Evol. Microbiol.">
        <title>Reticulibacter mediterranei gen. nov., sp. nov., within the new family Reticulibacteraceae fam. nov., and Ktedonospora formicarum gen. nov., sp. nov., Ktedonobacter robiniae sp. nov., Dictyobacter formicarum sp. nov. and Dictyobacter arantiisoli sp. nov., belonging to the class Ktedonobacteria.</title>
        <authorList>
            <person name="Yabe S."/>
            <person name="Zheng Y."/>
            <person name="Wang C.M."/>
            <person name="Sakai Y."/>
            <person name="Abe K."/>
            <person name="Yokota A."/>
            <person name="Donadio S."/>
            <person name="Cavaletti L."/>
            <person name="Monciardini P."/>
        </authorList>
    </citation>
    <scope>NUCLEOTIDE SEQUENCE [LARGE SCALE GENOMIC DNA]</scope>
    <source>
        <strain evidence="3 4">SOSP1-30</strain>
    </source>
</reference>
<keyword evidence="3" id="KW-0547">Nucleotide-binding</keyword>
<dbReference type="GO" id="GO:0005524">
    <property type="term" value="F:ATP binding"/>
    <property type="evidence" value="ECO:0007669"/>
    <property type="project" value="UniProtKB-KW"/>
</dbReference>
<dbReference type="InterPro" id="IPR027417">
    <property type="entry name" value="P-loop_NTPase"/>
</dbReference>
<feature type="region of interest" description="Disordered" evidence="1">
    <location>
        <begin position="339"/>
        <end position="399"/>
    </location>
</feature>
<dbReference type="SUPFAM" id="SSF52540">
    <property type="entry name" value="P-loop containing nucleoside triphosphate hydrolases"/>
    <property type="match status" value="1"/>
</dbReference>
<dbReference type="RefSeq" id="WP_201372793.1">
    <property type="nucleotide sequence ID" value="NZ_BNJG01000002.1"/>
</dbReference>
<dbReference type="Proteomes" id="UP000654345">
    <property type="component" value="Unassembled WGS sequence"/>
</dbReference>
<dbReference type="EMBL" id="BNJG01000002">
    <property type="protein sequence ID" value="GHO56241.1"/>
    <property type="molecule type" value="Genomic_DNA"/>
</dbReference>
<proteinExistence type="predicted"/>
<dbReference type="Pfam" id="PF13401">
    <property type="entry name" value="AAA_22"/>
    <property type="match status" value="1"/>
</dbReference>